<dbReference type="GO" id="GO:0001514">
    <property type="term" value="P:selenocysteine incorporation"/>
    <property type="evidence" value="ECO:0007669"/>
    <property type="project" value="InterPro"/>
</dbReference>
<dbReference type="GO" id="GO:0003924">
    <property type="term" value="F:GTPase activity"/>
    <property type="evidence" value="ECO:0007669"/>
    <property type="project" value="InterPro"/>
</dbReference>
<dbReference type="GO" id="GO:0005525">
    <property type="term" value="F:GTP binding"/>
    <property type="evidence" value="ECO:0007669"/>
    <property type="project" value="UniProtKB-KW"/>
</dbReference>
<protein>
    <recommendedName>
        <fullName evidence="2">Selenocysteine-specific elongation factor</fullName>
    </recommendedName>
    <alternativeName>
        <fullName evidence="8">SelB translation factor</fullName>
    </alternativeName>
</protein>
<dbReference type="InterPro" id="IPR004535">
    <property type="entry name" value="Transl_elong_SelB"/>
</dbReference>
<dbReference type="InterPro" id="IPR015190">
    <property type="entry name" value="Elong_fac_SelB-wing-hlx_typ-2"/>
</dbReference>
<dbReference type="PANTHER" id="PTHR43721:SF22">
    <property type="entry name" value="ELONGATION FACTOR TU, MITOCHONDRIAL"/>
    <property type="match status" value="1"/>
</dbReference>
<dbReference type="Pfam" id="PF03144">
    <property type="entry name" value="GTP_EFTU_D2"/>
    <property type="match status" value="1"/>
</dbReference>
<evidence type="ECO:0000256" key="7">
    <source>
        <dbReference type="ARBA" id="ARBA00025526"/>
    </source>
</evidence>
<evidence type="ECO:0000256" key="4">
    <source>
        <dbReference type="ARBA" id="ARBA00022741"/>
    </source>
</evidence>
<dbReference type="Pfam" id="PF00009">
    <property type="entry name" value="GTP_EFTU"/>
    <property type="match status" value="1"/>
</dbReference>
<dbReference type="PROSITE" id="PS00301">
    <property type="entry name" value="G_TR_1"/>
    <property type="match status" value="1"/>
</dbReference>
<dbReference type="CDD" id="cd15491">
    <property type="entry name" value="selB_III"/>
    <property type="match status" value="1"/>
</dbReference>
<dbReference type="Gene3D" id="3.40.50.300">
    <property type="entry name" value="P-loop containing nucleotide triphosphate hydrolases"/>
    <property type="match status" value="1"/>
</dbReference>
<keyword evidence="10" id="KW-0251">Elongation factor</keyword>
<dbReference type="PROSITE" id="PS51722">
    <property type="entry name" value="G_TR_2"/>
    <property type="match status" value="1"/>
</dbReference>
<evidence type="ECO:0000256" key="6">
    <source>
        <dbReference type="ARBA" id="ARBA00023134"/>
    </source>
</evidence>
<comment type="caution">
    <text evidence="10">The sequence shown here is derived from an EMBL/GenBank/DDBJ whole genome shotgun (WGS) entry which is preliminary data.</text>
</comment>
<dbReference type="InterPro" id="IPR009000">
    <property type="entry name" value="Transl_B-barrel_sf"/>
</dbReference>
<feature type="domain" description="Tr-type G" evidence="9">
    <location>
        <begin position="9"/>
        <end position="181"/>
    </location>
</feature>
<dbReference type="SUPFAM" id="SSF50465">
    <property type="entry name" value="EF-Tu/eEF-1alpha/eIF2-gamma C-terminal domain"/>
    <property type="match status" value="1"/>
</dbReference>
<dbReference type="Gene3D" id="1.10.10.2770">
    <property type="match status" value="1"/>
</dbReference>
<proteinExistence type="predicted"/>
<keyword evidence="3" id="KW-0963">Cytoplasm</keyword>
<reference evidence="10" key="1">
    <citation type="journal article" date="2021" name="PeerJ">
        <title>Extensive microbial diversity within the chicken gut microbiome revealed by metagenomics and culture.</title>
        <authorList>
            <person name="Gilroy R."/>
            <person name="Ravi A."/>
            <person name="Getino M."/>
            <person name="Pursley I."/>
            <person name="Horton D.L."/>
            <person name="Alikhan N.F."/>
            <person name="Baker D."/>
            <person name="Gharbi K."/>
            <person name="Hall N."/>
            <person name="Watson M."/>
            <person name="Adriaenssens E.M."/>
            <person name="Foster-Nyarko E."/>
            <person name="Jarju S."/>
            <person name="Secka A."/>
            <person name="Antonio M."/>
            <person name="Oren A."/>
            <person name="Chaudhuri R.R."/>
            <person name="La Ragione R."/>
            <person name="Hildebrand F."/>
            <person name="Pallen M.J."/>
        </authorList>
    </citation>
    <scope>NUCLEOTIDE SEQUENCE</scope>
    <source>
        <strain evidence="10">USAMLcec12-2067</strain>
    </source>
</reference>
<dbReference type="CDD" id="cd04171">
    <property type="entry name" value="SelB"/>
    <property type="match status" value="1"/>
</dbReference>
<dbReference type="InterPro" id="IPR057335">
    <property type="entry name" value="Beta-barrel_SelB"/>
</dbReference>
<gene>
    <name evidence="10" type="primary">selB</name>
    <name evidence="10" type="ORF">K8V16_01905</name>
</gene>
<dbReference type="InterPro" id="IPR031157">
    <property type="entry name" value="G_TR_CS"/>
</dbReference>
<dbReference type="GO" id="GO:0003746">
    <property type="term" value="F:translation elongation factor activity"/>
    <property type="evidence" value="ECO:0007669"/>
    <property type="project" value="UniProtKB-KW"/>
</dbReference>
<evidence type="ECO:0000256" key="1">
    <source>
        <dbReference type="ARBA" id="ARBA00004496"/>
    </source>
</evidence>
<dbReference type="SUPFAM" id="SSF46785">
    <property type="entry name" value="Winged helix' DNA-binding domain"/>
    <property type="match status" value="3"/>
</dbReference>
<dbReference type="GO" id="GO:0005829">
    <property type="term" value="C:cytosol"/>
    <property type="evidence" value="ECO:0007669"/>
    <property type="project" value="TreeGrafter"/>
</dbReference>
<comment type="function">
    <text evidence="7">Translation factor necessary for the incorporation of selenocysteine into proteins. It probably replaces EF-Tu for the insertion of selenocysteine directed by the UGA codon. SelB binds GTP and GDP.</text>
</comment>
<dbReference type="InterPro" id="IPR009001">
    <property type="entry name" value="Transl_elong_EF1A/Init_IF2_C"/>
</dbReference>
<dbReference type="Gene3D" id="1.10.10.10">
    <property type="entry name" value="Winged helix-like DNA-binding domain superfamily/Winged helix DNA-binding domain"/>
    <property type="match status" value="1"/>
</dbReference>
<comment type="subcellular location">
    <subcellularLocation>
        <location evidence="1">Cytoplasm</location>
    </subcellularLocation>
</comment>
<reference evidence="10" key="2">
    <citation type="submission" date="2021-09" db="EMBL/GenBank/DDBJ databases">
        <authorList>
            <person name="Gilroy R."/>
        </authorList>
    </citation>
    <scope>NUCLEOTIDE SEQUENCE</scope>
    <source>
        <strain evidence="10">USAMLcec12-2067</strain>
    </source>
</reference>
<dbReference type="Pfam" id="PF09107">
    <property type="entry name" value="WHD_3rd_SelB"/>
    <property type="match status" value="1"/>
</dbReference>
<dbReference type="EMBL" id="DYZL01000035">
    <property type="protein sequence ID" value="HJH42533.1"/>
    <property type="molecule type" value="Genomic_DNA"/>
</dbReference>
<evidence type="ECO:0000259" key="9">
    <source>
        <dbReference type="PROSITE" id="PS51722"/>
    </source>
</evidence>
<keyword evidence="5" id="KW-0648">Protein biosynthesis</keyword>
<dbReference type="InterPro" id="IPR036388">
    <property type="entry name" value="WH-like_DNA-bd_sf"/>
</dbReference>
<dbReference type="InterPro" id="IPR027417">
    <property type="entry name" value="P-loop_NTPase"/>
</dbReference>
<dbReference type="Proteomes" id="UP000789325">
    <property type="component" value="Unassembled WGS sequence"/>
</dbReference>
<dbReference type="Gene3D" id="2.40.30.10">
    <property type="entry name" value="Translation factors"/>
    <property type="match status" value="1"/>
</dbReference>
<dbReference type="Pfam" id="PF09106">
    <property type="entry name" value="WHD_2nd_SelB"/>
    <property type="match status" value="1"/>
</dbReference>
<dbReference type="AlphaFoldDB" id="A0A9D2VIW0"/>
<dbReference type="PRINTS" id="PR00315">
    <property type="entry name" value="ELONGATNFCT"/>
</dbReference>
<evidence type="ECO:0000256" key="5">
    <source>
        <dbReference type="ARBA" id="ARBA00022917"/>
    </source>
</evidence>
<evidence type="ECO:0000256" key="3">
    <source>
        <dbReference type="ARBA" id="ARBA00022490"/>
    </source>
</evidence>
<dbReference type="CDD" id="cd03696">
    <property type="entry name" value="SelB_II"/>
    <property type="match status" value="1"/>
</dbReference>
<dbReference type="Pfam" id="PF25461">
    <property type="entry name" value="Beta-barrel_SelB"/>
    <property type="match status" value="1"/>
</dbReference>
<organism evidence="10 11">
    <name type="scientific">Rubneribacter badeniensis</name>
    <dbReference type="NCBI Taxonomy" id="2070688"/>
    <lineage>
        <taxon>Bacteria</taxon>
        <taxon>Bacillati</taxon>
        <taxon>Actinomycetota</taxon>
        <taxon>Coriobacteriia</taxon>
        <taxon>Eggerthellales</taxon>
        <taxon>Eggerthellaceae</taxon>
        <taxon>Rubneribacter</taxon>
    </lineage>
</organism>
<keyword evidence="6" id="KW-0342">GTP-binding</keyword>
<dbReference type="SUPFAM" id="SSF52540">
    <property type="entry name" value="P-loop containing nucleoside triphosphate hydrolases"/>
    <property type="match status" value="1"/>
</dbReference>
<evidence type="ECO:0000313" key="11">
    <source>
        <dbReference type="Proteomes" id="UP000789325"/>
    </source>
</evidence>
<evidence type="ECO:0000256" key="2">
    <source>
        <dbReference type="ARBA" id="ARBA00015953"/>
    </source>
</evidence>
<accession>A0A9D2VIW0</accession>
<sequence>MSGMDGRAKADLVLGTAGHIDHGKSSLVRALTGVDPDRLAEEKARGITIELGFARLELPDGTALGVVDVPGHERFVRRMIAGATGVDLALLCVAADDGVMPQTEEHLAVLDLLGVRTGVVALTKIDLADAEWVAFASDEVRARLAGTPFADAEIVPVSSRTKEGLGELKAALARAAARTARSKAGSLLRLPVDRAFSVKGAGTVVTGTLWSGTAAAGDEVEVLPSGARARIRGVQVHGEAVERAEAGHRVALNLNALSVDEARPGCFLASPGSLRVTDRFDAEVRYLGTPGAARPLESGARVRVAHGTRETGGRVLLMGGRGALAPKESAFAQIRLDEPLPVSWRDRFVLRSASSARVVGGGAVLRAHPRRSTALDPATEALLAALRDEDEAAAARAAFALEALPTTAEELAAAAGVGEGAARRELTALAEEGGAVALPSRDGRPRYAAPRALQRHRAALENALLRFHAEEPDQAGIAKDALRRRCLPRATPECFDALLADAVARGAAEVDEGRVSHPRAGAGARKRDEEAAEALHAALAAAGAAPPAASELAAGCGFEPAVARRALGALERQGRVVRVSADLCFDAAALGALEAAARERLAAGPATAAELKEAMGTSRKYAIPLLEHFDGKGLTRREGDLRVLNVR</sequence>
<dbReference type="NCBIfam" id="TIGR00475">
    <property type="entry name" value="selB"/>
    <property type="match status" value="1"/>
</dbReference>
<dbReference type="PANTHER" id="PTHR43721">
    <property type="entry name" value="ELONGATION FACTOR TU-RELATED"/>
    <property type="match status" value="1"/>
</dbReference>
<dbReference type="InterPro" id="IPR036390">
    <property type="entry name" value="WH_DNA-bd_sf"/>
</dbReference>
<evidence type="ECO:0000313" key="10">
    <source>
        <dbReference type="EMBL" id="HJH42533.1"/>
    </source>
</evidence>
<dbReference type="GO" id="GO:0003723">
    <property type="term" value="F:RNA binding"/>
    <property type="evidence" value="ECO:0007669"/>
    <property type="project" value="InterPro"/>
</dbReference>
<keyword evidence="4" id="KW-0547">Nucleotide-binding</keyword>
<name>A0A9D2VIW0_9ACTN</name>
<evidence type="ECO:0000256" key="8">
    <source>
        <dbReference type="ARBA" id="ARBA00031615"/>
    </source>
</evidence>
<dbReference type="SUPFAM" id="SSF50447">
    <property type="entry name" value="Translation proteins"/>
    <property type="match status" value="1"/>
</dbReference>
<dbReference type="InterPro" id="IPR050055">
    <property type="entry name" value="EF-Tu_GTPase"/>
</dbReference>
<dbReference type="InterPro" id="IPR015191">
    <property type="entry name" value="SelB_WHD4"/>
</dbReference>
<dbReference type="InterPro" id="IPR000795">
    <property type="entry name" value="T_Tr_GTP-bd_dom"/>
</dbReference>
<dbReference type="InterPro" id="IPR004161">
    <property type="entry name" value="EFTu-like_2"/>
</dbReference>